<dbReference type="PANTHER" id="PTHR42741:SF3">
    <property type="entry name" value="NITROREDUCTASE FAMILY PROTEIN"/>
    <property type="match status" value="1"/>
</dbReference>
<reference evidence="2" key="1">
    <citation type="submission" date="2022-10" db="EMBL/GenBank/DDBJ databases">
        <authorList>
            <person name="Koch H."/>
        </authorList>
    </citation>
    <scope>NUCLEOTIDE SEQUENCE</scope>
    <source>
        <strain evidence="2">DNF</strain>
    </source>
</reference>
<protein>
    <submittedName>
        <fullName evidence="2">SagB/ThcOx family dehydrogenase</fullName>
    </submittedName>
</protein>
<keyword evidence="3" id="KW-1185">Reference proteome</keyword>
<name>A0AA86T7M1_9BACT</name>
<dbReference type="Pfam" id="PF00881">
    <property type="entry name" value="Nitroreductase"/>
    <property type="match status" value="2"/>
</dbReference>
<dbReference type="Proteomes" id="UP001179121">
    <property type="component" value="Chromosome"/>
</dbReference>
<dbReference type="RefSeq" id="WP_289268580.1">
    <property type="nucleotide sequence ID" value="NZ_OX365700.1"/>
</dbReference>
<evidence type="ECO:0000313" key="3">
    <source>
        <dbReference type="Proteomes" id="UP001179121"/>
    </source>
</evidence>
<evidence type="ECO:0000259" key="1">
    <source>
        <dbReference type="Pfam" id="PF00881"/>
    </source>
</evidence>
<feature type="domain" description="Nitroreductase" evidence="1">
    <location>
        <begin position="88"/>
        <end position="249"/>
    </location>
</feature>
<dbReference type="InterPro" id="IPR029479">
    <property type="entry name" value="Nitroreductase"/>
</dbReference>
<evidence type="ECO:0000313" key="2">
    <source>
        <dbReference type="EMBL" id="CAI4031818.1"/>
    </source>
</evidence>
<dbReference type="InterPro" id="IPR000415">
    <property type="entry name" value="Nitroreductase-like"/>
</dbReference>
<dbReference type="EMBL" id="OX365700">
    <property type="protein sequence ID" value="CAI4031818.1"/>
    <property type="molecule type" value="Genomic_DNA"/>
</dbReference>
<gene>
    <name evidence="2" type="ORF">DNFV4_02238</name>
</gene>
<dbReference type="AlphaFoldDB" id="A0AA86T7M1"/>
<sequence length="583" mass="65217">MEKATREHRHSRRSEGLTPCGQVIRYHEETKHQFMRYARSLGYLDWANQPDPFRRFDGAPLFLLPLLDAQEPPVTPRYDDLYRPEAVTPQPVTRTSLSRFLEYALSITAWKQAGDVRWALRSNPSSGNLHPTEGYVLVGPVDGLADGPALYHYAPKEHGLEVRALVPDHVFRSLLDPFPPQAFLFGLTSVYWREAWKYGERAFRYCHHDTGHVIGSARIAAVSLGWRMVLLDDLATEEVARLCGVARPQDFEAAEAEQADCLAVVWPTASNIAPSDRHAQFPLGLDEEAVSAMEQARWHGRANRLSPEEPVSWDIIDEVSEATVKPRSKSSIRISGVASSGPHAPARPMTAHQVIHQRRSAVAFDSRTSITDRTFYRMLERVMPAGVNASSAGHAAVPWDVLTWEPRVHLALFVHLIEGLTPGLYCLVRDEKKVPALRRRMHDDFMWVQPAGCPPTLPLFCLAEGDGRRLAAQVSCHQDIAGAGAFSLGMLAEFEEPLKTIGPWVYPRLYWECGVIGQVLYLEAEAAGVRATGIGCFFDDPVHEVFGLKDRTFQSLYHFTVGGPVEDHRLTTLPPYGERQPQG</sequence>
<organism evidence="2 3">
    <name type="scientific">Nitrospira tepida</name>
    <dbReference type="NCBI Taxonomy" id="2973512"/>
    <lineage>
        <taxon>Bacteria</taxon>
        <taxon>Pseudomonadati</taxon>
        <taxon>Nitrospirota</taxon>
        <taxon>Nitrospiria</taxon>
        <taxon>Nitrospirales</taxon>
        <taxon>Nitrospiraceae</taxon>
        <taxon>Nitrospira</taxon>
    </lineage>
</organism>
<dbReference type="PANTHER" id="PTHR42741">
    <property type="entry name" value="NITROREDUCTASE FAMILY PROTEIN"/>
    <property type="match status" value="1"/>
</dbReference>
<dbReference type="GO" id="GO:0016491">
    <property type="term" value="F:oxidoreductase activity"/>
    <property type="evidence" value="ECO:0007669"/>
    <property type="project" value="InterPro"/>
</dbReference>
<feature type="domain" description="Nitroreductase" evidence="1">
    <location>
        <begin position="355"/>
        <end position="562"/>
    </location>
</feature>
<dbReference type="KEGG" id="nti:DNFV4_02238"/>
<proteinExistence type="predicted"/>
<dbReference type="Gene3D" id="3.40.109.10">
    <property type="entry name" value="NADH Oxidase"/>
    <property type="match status" value="2"/>
</dbReference>
<dbReference type="CDD" id="cd02142">
    <property type="entry name" value="McbC_SagB-like_oxidoreductase"/>
    <property type="match status" value="2"/>
</dbReference>
<dbReference type="SUPFAM" id="SSF55469">
    <property type="entry name" value="FMN-dependent nitroreductase-like"/>
    <property type="match status" value="2"/>
</dbReference>
<accession>A0AA86T7M1</accession>